<dbReference type="AlphaFoldDB" id="A0A4D9E5G3"/>
<name>A0A4D9E5G3_9SAUR</name>
<dbReference type="EMBL" id="QXTE01000197">
    <property type="protein sequence ID" value="TFK02263.1"/>
    <property type="molecule type" value="Genomic_DNA"/>
</dbReference>
<keyword evidence="2" id="KW-0808">Transferase</keyword>
<organism evidence="2 3">
    <name type="scientific">Platysternon megacephalum</name>
    <name type="common">big-headed turtle</name>
    <dbReference type="NCBI Taxonomy" id="55544"/>
    <lineage>
        <taxon>Eukaryota</taxon>
        <taxon>Metazoa</taxon>
        <taxon>Chordata</taxon>
        <taxon>Craniata</taxon>
        <taxon>Vertebrata</taxon>
        <taxon>Euteleostomi</taxon>
        <taxon>Archelosauria</taxon>
        <taxon>Testudinata</taxon>
        <taxon>Testudines</taxon>
        <taxon>Cryptodira</taxon>
        <taxon>Durocryptodira</taxon>
        <taxon>Testudinoidea</taxon>
        <taxon>Platysternidae</taxon>
        <taxon>Platysternon</taxon>
    </lineage>
</organism>
<accession>A0A4D9E5G3</accession>
<evidence type="ECO:0000256" key="1">
    <source>
        <dbReference type="SAM" id="MobiDB-lite"/>
    </source>
</evidence>
<gene>
    <name evidence="2" type="ORF">DR999_PMT15442</name>
</gene>
<reference evidence="2 3" key="1">
    <citation type="submission" date="2019-04" db="EMBL/GenBank/DDBJ databases">
        <title>Draft genome of the big-headed turtle Platysternon megacephalum.</title>
        <authorList>
            <person name="Gong S."/>
        </authorList>
    </citation>
    <scope>NUCLEOTIDE SEQUENCE [LARGE SCALE GENOMIC DNA]</scope>
    <source>
        <strain evidence="2">DO16091913</strain>
        <tissue evidence="2">Muscle</tissue>
    </source>
</reference>
<comment type="caution">
    <text evidence="2">The sequence shown here is derived from an EMBL/GenBank/DDBJ whole genome shotgun (WGS) entry which is preliminary data.</text>
</comment>
<dbReference type="OrthoDB" id="9430272at2759"/>
<feature type="region of interest" description="Disordered" evidence="1">
    <location>
        <begin position="24"/>
        <end position="81"/>
    </location>
</feature>
<evidence type="ECO:0000313" key="2">
    <source>
        <dbReference type="EMBL" id="TFK02263.1"/>
    </source>
</evidence>
<sequence>MGSLPVVKEEKDSVQKKLLSALEEADSKAEIGMEEESVYEDTAAERSSEDSDVENQPIDPESWKDSDIVTTSSEDEEDKERRPLRRITMICTCYFCMKQDFFLKDCKK</sequence>
<proteinExistence type="predicted"/>
<dbReference type="GO" id="GO:0016740">
    <property type="term" value="F:transferase activity"/>
    <property type="evidence" value="ECO:0007669"/>
    <property type="project" value="UniProtKB-KW"/>
</dbReference>
<evidence type="ECO:0000313" key="3">
    <source>
        <dbReference type="Proteomes" id="UP000297703"/>
    </source>
</evidence>
<keyword evidence="3" id="KW-1185">Reference proteome</keyword>
<reference evidence="2 3" key="2">
    <citation type="submission" date="2019-04" db="EMBL/GenBank/DDBJ databases">
        <title>The genome sequence of big-headed turtle.</title>
        <authorList>
            <person name="Gong S."/>
        </authorList>
    </citation>
    <scope>NUCLEOTIDE SEQUENCE [LARGE SCALE GENOMIC DNA]</scope>
    <source>
        <strain evidence="2">DO16091913</strain>
        <tissue evidence="2">Muscle</tissue>
    </source>
</reference>
<protein>
    <submittedName>
        <fullName evidence="2">Xyloside xylosyltransferase 1</fullName>
    </submittedName>
</protein>
<dbReference type="Proteomes" id="UP000297703">
    <property type="component" value="Unassembled WGS sequence"/>
</dbReference>